<evidence type="ECO:0000256" key="2">
    <source>
        <dbReference type="ARBA" id="ARBA00006220"/>
    </source>
</evidence>
<dbReference type="Proteomes" id="UP000694416">
    <property type="component" value="Unplaced"/>
</dbReference>
<evidence type="ECO:0000313" key="7">
    <source>
        <dbReference type="Ensembl" id="ENSPTEP00000013773.1"/>
    </source>
</evidence>
<proteinExistence type="inferred from homology"/>
<sequence length="167" mass="19463">MDTSINDTSSNDISDKNFVPISPWHDINLINDDNTYNMIVEIPKYNYMKMEINLKTPYNVIKQDTKKGKLRYYHNSIYWNYGALPKTYEYPKHIYKCQIDNKDNSNTIYFTGDNDPLDVVDIGTDTLKMGQIVPVKILGAFTLIDEGELDWKIIAINVRKKKQKISK</sequence>
<dbReference type="GO" id="GO:0000287">
    <property type="term" value="F:magnesium ion binding"/>
    <property type="evidence" value="ECO:0007669"/>
    <property type="project" value="InterPro"/>
</dbReference>
<dbReference type="PROSITE" id="PS00387">
    <property type="entry name" value="PPASE"/>
    <property type="match status" value="1"/>
</dbReference>
<dbReference type="Pfam" id="PF00719">
    <property type="entry name" value="Pyrophosphatase"/>
    <property type="match status" value="1"/>
</dbReference>
<keyword evidence="4" id="KW-0479">Metal-binding</keyword>
<evidence type="ECO:0000256" key="1">
    <source>
        <dbReference type="ARBA" id="ARBA00001946"/>
    </source>
</evidence>
<evidence type="ECO:0000256" key="4">
    <source>
        <dbReference type="ARBA" id="ARBA00022723"/>
    </source>
</evidence>
<dbReference type="InterPro" id="IPR036649">
    <property type="entry name" value="Pyrophosphatase_sf"/>
</dbReference>
<evidence type="ECO:0000313" key="8">
    <source>
        <dbReference type="Proteomes" id="UP000694416"/>
    </source>
</evidence>
<comment type="cofactor">
    <cofactor evidence="1">
        <name>Mg(2+)</name>
        <dbReference type="ChEBI" id="CHEBI:18420"/>
    </cofactor>
</comment>
<reference evidence="7" key="1">
    <citation type="submission" date="2025-08" db="UniProtKB">
        <authorList>
            <consortium name="Ensembl"/>
        </authorList>
    </citation>
    <scope>IDENTIFICATION</scope>
</reference>
<keyword evidence="5" id="KW-0378">Hydrolase</keyword>
<dbReference type="EC" id="3.6.1.1" evidence="3"/>
<keyword evidence="6" id="KW-0460">Magnesium</keyword>
<dbReference type="GO" id="GO:0004427">
    <property type="term" value="F:inorganic diphosphate phosphatase activity"/>
    <property type="evidence" value="ECO:0007669"/>
    <property type="project" value="UniProtKB-EC"/>
</dbReference>
<dbReference type="Ensembl" id="ENSPTET00000020663.1">
    <property type="protein sequence ID" value="ENSPTEP00000013773.1"/>
    <property type="gene ID" value="ENSPTEG00000015395.1"/>
</dbReference>
<dbReference type="SUPFAM" id="SSF50324">
    <property type="entry name" value="Inorganic pyrophosphatase"/>
    <property type="match status" value="1"/>
</dbReference>
<evidence type="ECO:0000256" key="6">
    <source>
        <dbReference type="ARBA" id="ARBA00022842"/>
    </source>
</evidence>
<dbReference type="AlphaFoldDB" id="A0A8C9H8U1"/>
<evidence type="ECO:0000256" key="5">
    <source>
        <dbReference type="ARBA" id="ARBA00022801"/>
    </source>
</evidence>
<protein>
    <recommendedName>
        <fullName evidence="3">inorganic diphosphatase</fullName>
        <ecNumber evidence="3">3.6.1.1</ecNumber>
    </recommendedName>
</protein>
<name>A0A8C9H8U1_9PRIM</name>
<dbReference type="Gene3D" id="3.90.80.10">
    <property type="entry name" value="Inorganic pyrophosphatase"/>
    <property type="match status" value="1"/>
</dbReference>
<dbReference type="InterPro" id="IPR008162">
    <property type="entry name" value="Pyrophosphatase"/>
</dbReference>
<keyword evidence="8" id="KW-1185">Reference proteome</keyword>
<comment type="similarity">
    <text evidence="2">Belongs to the PPase family.</text>
</comment>
<reference evidence="7" key="2">
    <citation type="submission" date="2025-09" db="UniProtKB">
        <authorList>
            <consortium name="Ensembl"/>
        </authorList>
    </citation>
    <scope>IDENTIFICATION</scope>
</reference>
<accession>A0A8C9H8U1</accession>
<dbReference type="GO" id="GO:0006796">
    <property type="term" value="P:phosphate-containing compound metabolic process"/>
    <property type="evidence" value="ECO:0007669"/>
    <property type="project" value="InterPro"/>
</dbReference>
<organism evidence="7 8">
    <name type="scientific">Piliocolobus tephrosceles</name>
    <name type="common">Ugandan red Colobus</name>
    <dbReference type="NCBI Taxonomy" id="591936"/>
    <lineage>
        <taxon>Eukaryota</taxon>
        <taxon>Metazoa</taxon>
        <taxon>Chordata</taxon>
        <taxon>Craniata</taxon>
        <taxon>Vertebrata</taxon>
        <taxon>Euteleostomi</taxon>
        <taxon>Mammalia</taxon>
        <taxon>Eutheria</taxon>
        <taxon>Euarchontoglires</taxon>
        <taxon>Primates</taxon>
        <taxon>Haplorrhini</taxon>
        <taxon>Catarrhini</taxon>
        <taxon>Cercopithecidae</taxon>
        <taxon>Colobinae</taxon>
        <taxon>Piliocolobus</taxon>
    </lineage>
</organism>
<dbReference type="PANTHER" id="PTHR10286">
    <property type="entry name" value="INORGANIC PYROPHOSPHATASE"/>
    <property type="match status" value="1"/>
</dbReference>
<evidence type="ECO:0000256" key="3">
    <source>
        <dbReference type="ARBA" id="ARBA00012146"/>
    </source>
</evidence>
<dbReference type="GO" id="GO:0005737">
    <property type="term" value="C:cytoplasm"/>
    <property type="evidence" value="ECO:0007669"/>
    <property type="project" value="InterPro"/>
</dbReference>